<proteinExistence type="predicted"/>
<reference evidence="1" key="1">
    <citation type="journal article" date="2021" name="Nat. Commun.">
        <title>Genetic determinants of endophytism in the Arabidopsis root mycobiome.</title>
        <authorList>
            <person name="Mesny F."/>
            <person name="Miyauchi S."/>
            <person name="Thiergart T."/>
            <person name="Pickel B."/>
            <person name="Atanasova L."/>
            <person name="Karlsson M."/>
            <person name="Huettel B."/>
            <person name="Barry K.W."/>
            <person name="Haridas S."/>
            <person name="Chen C."/>
            <person name="Bauer D."/>
            <person name="Andreopoulos W."/>
            <person name="Pangilinan J."/>
            <person name="LaButti K."/>
            <person name="Riley R."/>
            <person name="Lipzen A."/>
            <person name="Clum A."/>
            <person name="Drula E."/>
            <person name="Henrissat B."/>
            <person name="Kohler A."/>
            <person name="Grigoriev I.V."/>
            <person name="Martin F.M."/>
            <person name="Hacquard S."/>
        </authorList>
    </citation>
    <scope>NUCLEOTIDE SEQUENCE</scope>
    <source>
        <strain evidence="1">MPI-SDFR-AT-0120</strain>
    </source>
</reference>
<protein>
    <submittedName>
        <fullName evidence="1">Uncharacterized protein</fullName>
    </submittedName>
</protein>
<evidence type="ECO:0000313" key="2">
    <source>
        <dbReference type="Proteomes" id="UP000813461"/>
    </source>
</evidence>
<evidence type="ECO:0000313" key="1">
    <source>
        <dbReference type="EMBL" id="KAH7092580.1"/>
    </source>
</evidence>
<keyword evidence="2" id="KW-1185">Reference proteome</keyword>
<gene>
    <name evidence="1" type="ORF">FB567DRAFT_517490</name>
</gene>
<dbReference type="AlphaFoldDB" id="A0A8K0RE30"/>
<dbReference type="Proteomes" id="UP000813461">
    <property type="component" value="Unassembled WGS sequence"/>
</dbReference>
<accession>A0A8K0RE30</accession>
<name>A0A8K0RE30_9PLEO</name>
<organism evidence="1 2">
    <name type="scientific">Paraphoma chrysanthemicola</name>
    <dbReference type="NCBI Taxonomy" id="798071"/>
    <lineage>
        <taxon>Eukaryota</taxon>
        <taxon>Fungi</taxon>
        <taxon>Dikarya</taxon>
        <taxon>Ascomycota</taxon>
        <taxon>Pezizomycotina</taxon>
        <taxon>Dothideomycetes</taxon>
        <taxon>Pleosporomycetidae</taxon>
        <taxon>Pleosporales</taxon>
        <taxon>Pleosporineae</taxon>
        <taxon>Phaeosphaeriaceae</taxon>
        <taxon>Paraphoma</taxon>
    </lineage>
</organism>
<dbReference type="EMBL" id="JAGMVJ010000003">
    <property type="protein sequence ID" value="KAH7092580.1"/>
    <property type="molecule type" value="Genomic_DNA"/>
</dbReference>
<comment type="caution">
    <text evidence="1">The sequence shown here is derived from an EMBL/GenBank/DDBJ whole genome shotgun (WGS) entry which is preliminary data.</text>
</comment>
<sequence length="157" mass="17898">MCYFFLSQRVIACRPPYRYIPACALPSYSKFTICTSSQGTPTCMNLACLCLIITICTIRDICGRWPLALQKHMVLVQTQYPRMDLHFPSSLHSLNILSFAYPVLQIVQAEGGRLCHHTCCISHSRSHFLPFIETAIRGLSHKDPPDREQVWVGVNRQ</sequence>